<dbReference type="InterPro" id="IPR036414">
    <property type="entry name" value="YaeB_N_sf"/>
</dbReference>
<evidence type="ECO:0000256" key="2">
    <source>
        <dbReference type="ARBA" id="ARBA00033753"/>
    </source>
</evidence>
<keyword evidence="4" id="KW-0808">Transferase</keyword>
<evidence type="ECO:0000259" key="3">
    <source>
        <dbReference type="PROSITE" id="PS51668"/>
    </source>
</evidence>
<dbReference type="AlphaFoldDB" id="A0A2G6K6K3"/>
<evidence type="ECO:0000313" key="4">
    <source>
        <dbReference type="EMBL" id="PIE31311.1"/>
    </source>
</evidence>
<feature type="domain" description="TsaA-like" evidence="3">
    <location>
        <begin position="1"/>
        <end position="61"/>
    </location>
</feature>
<keyword evidence="4" id="KW-0489">Methyltransferase</keyword>
<dbReference type="PANTHER" id="PTHR12818">
    <property type="entry name" value="TRNA (ADENINE(37)-N6)-METHYLTRANSFERASE"/>
    <property type="match status" value="1"/>
</dbReference>
<organism evidence="4 5">
    <name type="scientific">candidate division KSB3 bacterium</name>
    <dbReference type="NCBI Taxonomy" id="2044937"/>
    <lineage>
        <taxon>Bacteria</taxon>
        <taxon>candidate division KSB3</taxon>
    </lineage>
</organism>
<accession>A0A2G6K6K3</accession>
<dbReference type="Pfam" id="PF01980">
    <property type="entry name" value="TrmO_N"/>
    <property type="match status" value="1"/>
</dbReference>
<protein>
    <submittedName>
        <fullName evidence="4">tRNA (N6-threonylcarbamoyladenosine(37)-N6)-methyltransferase TrmO</fullName>
    </submittedName>
</protein>
<dbReference type="Proteomes" id="UP000230821">
    <property type="component" value="Unassembled WGS sequence"/>
</dbReference>
<dbReference type="GO" id="GO:0032259">
    <property type="term" value="P:methylation"/>
    <property type="evidence" value="ECO:0007669"/>
    <property type="project" value="UniProtKB-KW"/>
</dbReference>
<dbReference type="InterPro" id="IPR036413">
    <property type="entry name" value="YaeB-like_sf"/>
</dbReference>
<dbReference type="SUPFAM" id="SSF118196">
    <property type="entry name" value="YaeB-like"/>
    <property type="match status" value="1"/>
</dbReference>
<feature type="non-terminal residue" evidence="4">
    <location>
        <position position="1"/>
    </location>
</feature>
<comment type="similarity">
    <text evidence="2">Belongs to the tRNA methyltransferase O family.</text>
</comment>
<name>A0A2G6K6K3_9BACT</name>
<dbReference type="InterPro" id="IPR040372">
    <property type="entry name" value="YaeB-like"/>
</dbReference>
<dbReference type="GO" id="GO:0008168">
    <property type="term" value="F:methyltransferase activity"/>
    <property type="evidence" value="ECO:0007669"/>
    <property type="project" value="UniProtKB-KW"/>
</dbReference>
<evidence type="ECO:0000313" key="5">
    <source>
        <dbReference type="Proteomes" id="UP000230821"/>
    </source>
</evidence>
<dbReference type="EMBL" id="PDSK01000156">
    <property type="protein sequence ID" value="PIE31311.1"/>
    <property type="molecule type" value="Genomic_DNA"/>
</dbReference>
<proteinExistence type="inferred from homology"/>
<evidence type="ECO:0000256" key="1">
    <source>
        <dbReference type="ARBA" id="ARBA00022691"/>
    </source>
</evidence>
<dbReference type="PANTHER" id="PTHR12818:SF0">
    <property type="entry name" value="TRNA (ADENINE(37)-N6)-METHYLTRANSFERASE"/>
    <property type="match status" value="1"/>
</dbReference>
<comment type="caution">
    <text evidence="4">The sequence shown here is derived from an EMBL/GenBank/DDBJ whole genome shotgun (WGS) entry which is preliminary data.</text>
</comment>
<sequence length="75" mass="8263">SETHGIFATRTPNRPNPIGLTVAELIEKEGPVIRIKGITAIDGTPLLDIKPYFSATDSIPNARIEWFEKSMKQNG</sequence>
<keyword evidence="1" id="KW-0949">S-adenosyl-L-methionine</keyword>
<gene>
    <name evidence="4" type="ORF">CSA56_18735</name>
</gene>
<dbReference type="InterPro" id="IPR023370">
    <property type="entry name" value="TrmO-like_N"/>
</dbReference>
<dbReference type="PROSITE" id="PS51668">
    <property type="entry name" value="TSAA_2"/>
    <property type="match status" value="1"/>
</dbReference>
<reference evidence="4 5" key="1">
    <citation type="submission" date="2017-10" db="EMBL/GenBank/DDBJ databases">
        <title>Novel microbial diversity and functional potential in the marine mammal oral microbiome.</title>
        <authorList>
            <person name="Dudek N.K."/>
            <person name="Sun C.L."/>
            <person name="Burstein D."/>
            <person name="Kantor R.S."/>
            <person name="Aliaga Goltsman D.S."/>
            <person name="Bik E.M."/>
            <person name="Thomas B.C."/>
            <person name="Banfield J.F."/>
            <person name="Relman D.A."/>
        </authorList>
    </citation>
    <scope>NUCLEOTIDE SEQUENCE [LARGE SCALE GENOMIC DNA]</scope>
    <source>
        <strain evidence="4">DOLJORAL78_47_16</strain>
    </source>
</reference>
<dbReference type="Gene3D" id="2.40.30.70">
    <property type="entry name" value="YaeB-like"/>
    <property type="match status" value="1"/>
</dbReference>